<dbReference type="InterPro" id="IPR036875">
    <property type="entry name" value="Znf_CCHC_sf"/>
</dbReference>
<feature type="domain" description="CCHC-type" evidence="4">
    <location>
        <begin position="73"/>
        <end position="86"/>
    </location>
</feature>
<evidence type="ECO:0000313" key="6">
    <source>
        <dbReference type="Proteomes" id="UP000467841"/>
    </source>
</evidence>
<organism evidence="5 6">
    <name type="scientific">Microthlaspi erraticum</name>
    <dbReference type="NCBI Taxonomy" id="1685480"/>
    <lineage>
        <taxon>Eukaryota</taxon>
        <taxon>Viridiplantae</taxon>
        <taxon>Streptophyta</taxon>
        <taxon>Embryophyta</taxon>
        <taxon>Tracheophyta</taxon>
        <taxon>Spermatophyta</taxon>
        <taxon>Magnoliopsida</taxon>
        <taxon>eudicotyledons</taxon>
        <taxon>Gunneridae</taxon>
        <taxon>Pentapetalae</taxon>
        <taxon>rosids</taxon>
        <taxon>malvids</taxon>
        <taxon>Brassicales</taxon>
        <taxon>Brassicaceae</taxon>
        <taxon>Coluteocarpeae</taxon>
        <taxon>Microthlaspi</taxon>
    </lineage>
</organism>
<sequence length="498" mass="55670">MGLDESIYGAVKSALLSRVPLPTLEEAYNTLSQDEESKLVGRMNEERIEGVSFVVQTTQRGVSDNRGNNLVVCTFCNKTGHLAENCFRKIDYPPWFGEKNKTKFGSAYSRGPENNGGARATAASSTNTPKGRAPESARVNHYDASPFIGGRLYEVESSNHAGSRRSHSLGFMNPNPANSAEPNEQREREEAAQRERAEVAQREREQAALAARNGRVLHPSRKNGAKWFGIDIEVSTKVRKIIEGCFKGPWYSWKRVPQFYKAAWYSTFKTIYECDVSVEHIVKANFDDLAATRLKRMIIGGTPKAKEISEKARSARLFNHDGYGPHRHRSGSRSYAKVQDVLEANNEDSSFIAVMKKTHQKPDGTYVDERARIIAETYDEQILERLSEMESSNGEALIDSLTIEDRNEIYVKIAGISKQGRVFGLGSLQSGIPVSLNGSTVSPQATEEVGTLTRRVEELETELEKSRNENALIQKRLEGVEKLVETLLGQHVFGCLWF</sequence>
<feature type="region of interest" description="Disordered" evidence="3">
    <location>
        <begin position="163"/>
        <end position="205"/>
    </location>
</feature>
<name>A0A6D2J6R3_9BRAS</name>
<dbReference type="GO" id="GO:0008270">
    <property type="term" value="F:zinc ion binding"/>
    <property type="evidence" value="ECO:0007669"/>
    <property type="project" value="UniProtKB-KW"/>
</dbReference>
<dbReference type="InterPro" id="IPR004252">
    <property type="entry name" value="Probable_transposase_24"/>
</dbReference>
<dbReference type="OrthoDB" id="1106524at2759"/>
<keyword evidence="1" id="KW-0862">Zinc</keyword>
<dbReference type="PANTHER" id="PTHR34222:SF100">
    <property type="entry name" value="CCHC-TYPE DOMAIN-CONTAINING PROTEIN"/>
    <property type="match status" value="1"/>
</dbReference>
<evidence type="ECO:0000256" key="1">
    <source>
        <dbReference type="PROSITE-ProRule" id="PRU00047"/>
    </source>
</evidence>
<dbReference type="Proteomes" id="UP000467841">
    <property type="component" value="Unassembled WGS sequence"/>
</dbReference>
<keyword evidence="1" id="KW-0863">Zinc-finger</keyword>
<evidence type="ECO:0000256" key="2">
    <source>
        <dbReference type="SAM" id="Coils"/>
    </source>
</evidence>
<feature type="compositionally biased region" description="Basic and acidic residues" evidence="3">
    <location>
        <begin position="183"/>
        <end position="205"/>
    </location>
</feature>
<dbReference type="InterPro" id="IPR001878">
    <property type="entry name" value="Znf_CCHC"/>
</dbReference>
<evidence type="ECO:0000256" key="3">
    <source>
        <dbReference type="SAM" id="MobiDB-lite"/>
    </source>
</evidence>
<dbReference type="SUPFAM" id="SSF57756">
    <property type="entry name" value="Retrovirus zinc finger-like domains"/>
    <property type="match status" value="1"/>
</dbReference>
<keyword evidence="2" id="KW-0175">Coiled coil</keyword>
<feature type="compositionally biased region" description="Basic and acidic residues" evidence="3">
    <location>
        <begin position="132"/>
        <end position="141"/>
    </location>
</feature>
<evidence type="ECO:0000259" key="4">
    <source>
        <dbReference type="PROSITE" id="PS50158"/>
    </source>
</evidence>
<protein>
    <recommendedName>
        <fullName evidence="4">CCHC-type domain-containing protein</fullName>
    </recommendedName>
</protein>
<dbReference type="AlphaFoldDB" id="A0A6D2J6R3"/>
<reference evidence="5" key="1">
    <citation type="submission" date="2020-01" db="EMBL/GenBank/DDBJ databases">
        <authorList>
            <person name="Mishra B."/>
        </authorList>
    </citation>
    <scope>NUCLEOTIDE SEQUENCE [LARGE SCALE GENOMIC DNA]</scope>
</reference>
<dbReference type="PANTHER" id="PTHR34222">
    <property type="entry name" value="GAG_PRE-INTEGRS DOMAIN-CONTAINING PROTEIN"/>
    <property type="match status" value="1"/>
</dbReference>
<gene>
    <name evidence="5" type="ORF">MERR_LOCUS24472</name>
</gene>
<feature type="region of interest" description="Disordered" evidence="3">
    <location>
        <begin position="106"/>
        <end position="141"/>
    </location>
</feature>
<keyword evidence="1" id="KW-0479">Metal-binding</keyword>
<proteinExistence type="predicted"/>
<comment type="caution">
    <text evidence="5">The sequence shown here is derived from an EMBL/GenBank/DDBJ whole genome shotgun (WGS) entry which is preliminary data.</text>
</comment>
<dbReference type="GO" id="GO:0003676">
    <property type="term" value="F:nucleic acid binding"/>
    <property type="evidence" value="ECO:0007669"/>
    <property type="project" value="InterPro"/>
</dbReference>
<feature type="coiled-coil region" evidence="2">
    <location>
        <begin position="442"/>
        <end position="483"/>
    </location>
</feature>
<keyword evidence="6" id="KW-1185">Reference proteome</keyword>
<dbReference type="EMBL" id="CACVBM020001173">
    <property type="protein sequence ID" value="CAA7037237.1"/>
    <property type="molecule type" value="Genomic_DNA"/>
</dbReference>
<accession>A0A6D2J6R3</accession>
<feature type="compositionally biased region" description="Low complexity" evidence="3">
    <location>
        <begin position="173"/>
        <end position="182"/>
    </location>
</feature>
<dbReference type="Pfam" id="PF03004">
    <property type="entry name" value="Transposase_24"/>
    <property type="match status" value="1"/>
</dbReference>
<dbReference type="PROSITE" id="PS50158">
    <property type="entry name" value="ZF_CCHC"/>
    <property type="match status" value="1"/>
</dbReference>
<evidence type="ECO:0000313" key="5">
    <source>
        <dbReference type="EMBL" id="CAA7037237.1"/>
    </source>
</evidence>